<feature type="transmembrane region" description="Helical" evidence="6">
    <location>
        <begin position="292"/>
        <end position="311"/>
    </location>
</feature>
<evidence type="ECO:0000256" key="4">
    <source>
        <dbReference type="ARBA" id="ARBA00022989"/>
    </source>
</evidence>
<feature type="transmembrane region" description="Helical" evidence="6">
    <location>
        <begin position="323"/>
        <end position="342"/>
    </location>
</feature>
<comment type="caution">
    <text evidence="7">The sequence shown here is derived from an EMBL/GenBank/DDBJ whole genome shotgun (WGS) entry which is preliminary data.</text>
</comment>
<evidence type="ECO:0000256" key="3">
    <source>
        <dbReference type="ARBA" id="ARBA00022692"/>
    </source>
</evidence>
<evidence type="ECO:0000313" key="7">
    <source>
        <dbReference type="EMBL" id="GAA2090326.1"/>
    </source>
</evidence>
<dbReference type="Pfam" id="PF07690">
    <property type="entry name" value="MFS_1"/>
    <property type="match status" value="1"/>
</dbReference>
<evidence type="ECO:0000256" key="5">
    <source>
        <dbReference type="ARBA" id="ARBA00023136"/>
    </source>
</evidence>
<feature type="transmembrane region" description="Helical" evidence="6">
    <location>
        <begin position="348"/>
        <end position="367"/>
    </location>
</feature>
<feature type="transmembrane region" description="Helical" evidence="6">
    <location>
        <begin position="26"/>
        <end position="49"/>
    </location>
</feature>
<feature type="transmembrane region" description="Helical" evidence="6">
    <location>
        <begin position="260"/>
        <end position="280"/>
    </location>
</feature>
<protein>
    <submittedName>
        <fullName evidence="7">MFS transporter</fullName>
    </submittedName>
</protein>
<feature type="transmembrane region" description="Helical" evidence="6">
    <location>
        <begin position="173"/>
        <end position="195"/>
    </location>
</feature>
<feature type="transmembrane region" description="Helical" evidence="6">
    <location>
        <begin position="388"/>
        <end position="408"/>
    </location>
</feature>
<accession>A0ABN2WE26</accession>
<feature type="transmembrane region" description="Helical" evidence="6">
    <location>
        <begin position="130"/>
        <end position="148"/>
    </location>
</feature>
<keyword evidence="3 6" id="KW-0812">Transmembrane</keyword>
<evidence type="ECO:0000256" key="2">
    <source>
        <dbReference type="ARBA" id="ARBA00022475"/>
    </source>
</evidence>
<dbReference type="PANTHER" id="PTHR23513:SF6">
    <property type="entry name" value="MAJOR FACILITATOR SUPERFAMILY ASSOCIATED DOMAIN-CONTAINING PROTEIN"/>
    <property type="match status" value="1"/>
</dbReference>
<feature type="transmembrane region" description="Helical" evidence="6">
    <location>
        <begin position="55"/>
        <end position="76"/>
    </location>
</feature>
<dbReference type="InterPro" id="IPR011701">
    <property type="entry name" value="MFS"/>
</dbReference>
<name>A0ABN2WE26_9MICO</name>
<gene>
    <name evidence="7" type="ORF">GCM10009823_06690</name>
</gene>
<reference evidence="7 8" key="1">
    <citation type="journal article" date="2019" name="Int. J. Syst. Evol. Microbiol.">
        <title>The Global Catalogue of Microorganisms (GCM) 10K type strain sequencing project: providing services to taxonomists for standard genome sequencing and annotation.</title>
        <authorList>
            <consortium name="The Broad Institute Genomics Platform"/>
            <consortium name="The Broad Institute Genome Sequencing Center for Infectious Disease"/>
            <person name="Wu L."/>
            <person name="Ma J."/>
        </authorList>
    </citation>
    <scope>NUCLEOTIDE SEQUENCE [LARGE SCALE GENOMIC DNA]</scope>
    <source>
        <strain evidence="7 8">JCM 15900</strain>
    </source>
</reference>
<keyword evidence="2" id="KW-1003">Cell membrane</keyword>
<keyword evidence="8" id="KW-1185">Reference proteome</keyword>
<keyword evidence="4 6" id="KW-1133">Transmembrane helix</keyword>
<dbReference type="Proteomes" id="UP001500984">
    <property type="component" value="Unassembled WGS sequence"/>
</dbReference>
<comment type="subcellular location">
    <subcellularLocation>
        <location evidence="1">Cell membrane</location>
        <topology evidence="1">Multi-pass membrane protein</topology>
    </subcellularLocation>
</comment>
<evidence type="ECO:0000256" key="6">
    <source>
        <dbReference type="SAM" id="Phobius"/>
    </source>
</evidence>
<feature type="transmembrane region" description="Helical" evidence="6">
    <location>
        <begin position="201"/>
        <end position="218"/>
    </location>
</feature>
<organism evidence="7 8">
    <name type="scientific">Brevibacterium salitolerans</name>
    <dbReference type="NCBI Taxonomy" id="1403566"/>
    <lineage>
        <taxon>Bacteria</taxon>
        <taxon>Bacillati</taxon>
        <taxon>Actinomycetota</taxon>
        <taxon>Actinomycetes</taxon>
        <taxon>Micrococcales</taxon>
        <taxon>Brevibacteriaceae</taxon>
        <taxon>Brevibacterium</taxon>
    </lineage>
</organism>
<evidence type="ECO:0000313" key="8">
    <source>
        <dbReference type="Proteomes" id="UP001500984"/>
    </source>
</evidence>
<dbReference type="SUPFAM" id="SSF103473">
    <property type="entry name" value="MFS general substrate transporter"/>
    <property type="match status" value="1"/>
</dbReference>
<dbReference type="Gene3D" id="1.20.1250.20">
    <property type="entry name" value="MFS general substrate transporter like domains"/>
    <property type="match status" value="1"/>
</dbReference>
<sequence length="462" mass="48051">MTGAGAPEAGGASAPAPRLGGRYWRLLVASAAANLGDGLMSVAVVWLTSSLTREPLWLTLVALATRLPWLLLSLPAGVLADRVDRCRLVAAMDGARCVLVLAFALLLLAVRGPAPAPDPVSHADAAPGTVLLTALCLLAFLVGCAEVLRDTTAQTLMPSLVDQRLLERANGRLWGAETALGGFAGPALAGALVGVAVVVPFGAHAALLALAGALMLTLRGDDGRRRGRAGRADSPLPPSFRRETAEGLAWLWRHRLLRTLALLLGAFNLLGMLTSAQFVFFAQDVLGVSGGLTFGMLTTGMATGALAGSLTGDRVAERAREGTVLRGSLLIIGTCYGVIGLLSHAAAVWAVSVAMGFAVVVWNMVTVSLRQRLIPDRLLGRVNSVYRFFGWGTMSLGALAAGALVSLLEPELGREWALRSTYLSAAVLMAPLLLWGWPRIGSARIDAARAAAAAAEAGRLAQ</sequence>
<evidence type="ECO:0000256" key="1">
    <source>
        <dbReference type="ARBA" id="ARBA00004651"/>
    </source>
</evidence>
<keyword evidence="5 6" id="KW-0472">Membrane</keyword>
<dbReference type="CDD" id="cd06173">
    <property type="entry name" value="MFS_MefA_like"/>
    <property type="match status" value="1"/>
</dbReference>
<feature type="transmembrane region" description="Helical" evidence="6">
    <location>
        <begin position="420"/>
        <end position="437"/>
    </location>
</feature>
<dbReference type="RefSeq" id="WP_344335131.1">
    <property type="nucleotide sequence ID" value="NZ_BAAAPZ010000002.1"/>
</dbReference>
<dbReference type="InterPro" id="IPR036259">
    <property type="entry name" value="MFS_trans_sf"/>
</dbReference>
<dbReference type="PANTHER" id="PTHR23513">
    <property type="entry name" value="INTEGRAL MEMBRANE EFFLUX PROTEIN-RELATED"/>
    <property type="match status" value="1"/>
</dbReference>
<dbReference type="EMBL" id="BAAAPZ010000002">
    <property type="protein sequence ID" value="GAA2090326.1"/>
    <property type="molecule type" value="Genomic_DNA"/>
</dbReference>
<feature type="transmembrane region" description="Helical" evidence="6">
    <location>
        <begin position="88"/>
        <end position="110"/>
    </location>
</feature>
<proteinExistence type="predicted"/>